<dbReference type="GO" id="GO:0005634">
    <property type="term" value="C:nucleus"/>
    <property type="evidence" value="ECO:0007669"/>
    <property type="project" value="TreeGrafter"/>
</dbReference>
<dbReference type="GO" id="GO:0042800">
    <property type="term" value="F:histone H3K4 methyltransferase activity"/>
    <property type="evidence" value="ECO:0007669"/>
    <property type="project" value="TreeGrafter"/>
</dbReference>
<dbReference type="GO" id="GO:0031297">
    <property type="term" value="P:replication fork processing"/>
    <property type="evidence" value="ECO:0007669"/>
    <property type="project" value="TreeGrafter"/>
</dbReference>
<gene>
    <name evidence="1" type="primary">RvY_14081-1</name>
    <name evidence="1" type="synonym">RvY_14081.1</name>
    <name evidence="1" type="ORF">RvY_14081</name>
</gene>
<accession>A0A1D1VRU0</accession>
<dbReference type="Pfam" id="PF01359">
    <property type="entry name" value="Transposase_1"/>
    <property type="match status" value="1"/>
</dbReference>
<dbReference type="InterPro" id="IPR052709">
    <property type="entry name" value="Transposase-MT_Hybrid"/>
</dbReference>
<dbReference type="GO" id="GO:0035861">
    <property type="term" value="C:site of double-strand break"/>
    <property type="evidence" value="ECO:0007669"/>
    <property type="project" value="TreeGrafter"/>
</dbReference>
<evidence type="ECO:0000313" key="2">
    <source>
        <dbReference type="Proteomes" id="UP000186922"/>
    </source>
</evidence>
<name>A0A1D1VRU0_RAMVA</name>
<dbReference type="PANTHER" id="PTHR46060:SF2">
    <property type="entry name" value="HISTONE-LYSINE N-METHYLTRANSFERASE SETMAR"/>
    <property type="match status" value="1"/>
</dbReference>
<organism evidence="1 2">
    <name type="scientific">Ramazzottius varieornatus</name>
    <name type="common">Water bear</name>
    <name type="synonym">Tardigrade</name>
    <dbReference type="NCBI Taxonomy" id="947166"/>
    <lineage>
        <taxon>Eukaryota</taxon>
        <taxon>Metazoa</taxon>
        <taxon>Ecdysozoa</taxon>
        <taxon>Tardigrada</taxon>
        <taxon>Eutardigrada</taxon>
        <taxon>Parachela</taxon>
        <taxon>Hypsibioidea</taxon>
        <taxon>Ramazzottiidae</taxon>
        <taxon>Ramazzottius</taxon>
    </lineage>
</organism>
<dbReference type="GO" id="GO:0015074">
    <property type="term" value="P:DNA integration"/>
    <property type="evidence" value="ECO:0007669"/>
    <property type="project" value="TreeGrafter"/>
</dbReference>
<sequence>MENSKVRVISEYESLRGTTAAQAVRNINAAPGEPGRHCPKLELHQKIIITAWWTTQGVVHYSLLPPTTNINANYYCRGRERMKEKLAEKQPKLVNRDGIVLLQDDANPHSAKMTSTKIKELDIEPFDHPP</sequence>
<reference evidence="1 2" key="1">
    <citation type="journal article" date="2016" name="Nat. Commun.">
        <title>Extremotolerant tardigrade genome and improved radiotolerance of human cultured cells by tardigrade-unique protein.</title>
        <authorList>
            <person name="Hashimoto T."/>
            <person name="Horikawa D.D."/>
            <person name="Saito Y."/>
            <person name="Kuwahara H."/>
            <person name="Kozuka-Hata H."/>
            <person name="Shin-I T."/>
            <person name="Minakuchi Y."/>
            <person name="Ohishi K."/>
            <person name="Motoyama A."/>
            <person name="Aizu T."/>
            <person name="Enomoto A."/>
            <person name="Kondo K."/>
            <person name="Tanaka S."/>
            <person name="Hara Y."/>
            <person name="Koshikawa S."/>
            <person name="Sagara H."/>
            <person name="Miura T."/>
            <person name="Yokobori S."/>
            <person name="Miyagawa K."/>
            <person name="Suzuki Y."/>
            <person name="Kubo T."/>
            <person name="Oyama M."/>
            <person name="Kohara Y."/>
            <person name="Fujiyama A."/>
            <person name="Arakawa K."/>
            <person name="Katayama T."/>
            <person name="Toyoda A."/>
            <person name="Kunieda T."/>
        </authorList>
    </citation>
    <scope>NUCLEOTIDE SEQUENCE [LARGE SCALE GENOMIC DNA]</scope>
    <source>
        <strain evidence="1 2">YOKOZUNA-1</strain>
    </source>
</reference>
<dbReference type="Proteomes" id="UP000186922">
    <property type="component" value="Unassembled WGS sequence"/>
</dbReference>
<dbReference type="AlphaFoldDB" id="A0A1D1VRU0"/>
<keyword evidence="2" id="KW-1185">Reference proteome</keyword>
<dbReference type="GO" id="GO:0044547">
    <property type="term" value="F:DNA topoisomerase binding"/>
    <property type="evidence" value="ECO:0007669"/>
    <property type="project" value="TreeGrafter"/>
</dbReference>
<dbReference type="PANTHER" id="PTHR46060">
    <property type="entry name" value="MARINER MOS1 TRANSPOSASE-LIKE PROTEIN"/>
    <property type="match status" value="1"/>
</dbReference>
<dbReference type="GO" id="GO:0044774">
    <property type="term" value="P:mitotic DNA integrity checkpoint signaling"/>
    <property type="evidence" value="ECO:0007669"/>
    <property type="project" value="TreeGrafter"/>
</dbReference>
<dbReference type="GO" id="GO:0000793">
    <property type="term" value="C:condensed chromosome"/>
    <property type="evidence" value="ECO:0007669"/>
    <property type="project" value="TreeGrafter"/>
</dbReference>
<evidence type="ECO:0008006" key="3">
    <source>
        <dbReference type="Google" id="ProtNLM"/>
    </source>
</evidence>
<dbReference type="STRING" id="947166.A0A1D1VRU0"/>
<dbReference type="InterPro" id="IPR036397">
    <property type="entry name" value="RNaseH_sf"/>
</dbReference>
<dbReference type="Gene3D" id="3.30.420.10">
    <property type="entry name" value="Ribonuclease H-like superfamily/Ribonuclease H"/>
    <property type="match status" value="1"/>
</dbReference>
<dbReference type="InterPro" id="IPR001888">
    <property type="entry name" value="Transposase_1"/>
</dbReference>
<dbReference type="GO" id="GO:0003697">
    <property type="term" value="F:single-stranded DNA binding"/>
    <property type="evidence" value="ECO:0007669"/>
    <property type="project" value="TreeGrafter"/>
</dbReference>
<comment type="caution">
    <text evidence="1">The sequence shown here is derived from an EMBL/GenBank/DDBJ whole genome shotgun (WGS) entry which is preliminary data.</text>
</comment>
<dbReference type="GO" id="GO:0000729">
    <property type="term" value="P:DNA double-strand break processing"/>
    <property type="evidence" value="ECO:0007669"/>
    <property type="project" value="TreeGrafter"/>
</dbReference>
<dbReference type="GO" id="GO:0046975">
    <property type="term" value="F:histone H3K36 methyltransferase activity"/>
    <property type="evidence" value="ECO:0007669"/>
    <property type="project" value="TreeGrafter"/>
</dbReference>
<dbReference type="GO" id="GO:0000014">
    <property type="term" value="F:single-stranded DNA endodeoxyribonuclease activity"/>
    <property type="evidence" value="ECO:0007669"/>
    <property type="project" value="TreeGrafter"/>
</dbReference>
<dbReference type="EMBL" id="BDGG01000010">
    <property type="protein sequence ID" value="GAV03691.1"/>
    <property type="molecule type" value="Genomic_DNA"/>
</dbReference>
<evidence type="ECO:0000313" key="1">
    <source>
        <dbReference type="EMBL" id="GAV03691.1"/>
    </source>
</evidence>
<protein>
    <recommendedName>
        <fullName evidence="3">Tc1-like transposase DDE domain-containing protein</fullName>
    </recommendedName>
</protein>
<dbReference type="GO" id="GO:0003690">
    <property type="term" value="F:double-stranded DNA binding"/>
    <property type="evidence" value="ECO:0007669"/>
    <property type="project" value="TreeGrafter"/>
</dbReference>
<dbReference type="GO" id="GO:0006303">
    <property type="term" value="P:double-strand break repair via nonhomologous end joining"/>
    <property type="evidence" value="ECO:0007669"/>
    <property type="project" value="TreeGrafter"/>
</dbReference>
<proteinExistence type="predicted"/>
<dbReference type="OrthoDB" id="616263at2759"/>